<feature type="repeat" description="TPR" evidence="3">
    <location>
        <begin position="988"/>
        <end position="1021"/>
    </location>
</feature>
<dbReference type="PANTHER" id="PTHR23083:SF464">
    <property type="entry name" value="TETRATRICOPEPTIDE REPEAT DOMAIN 7, ISOFORM A"/>
    <property type="match status" value="1"/>
</dbReference>
<gene>
    <name evidence="5" type="ORF">AMS68_005052</name>
</gene>
<accession>A0A6H0XXZ8</accession>
<organism evidence="5 6">
    <name type="scientific">Peltaster fructicola</name>
    <dbReference type="NCBI Taxonomy" id="286661"/>
    <lineage>
        <taxon>Eukaryota</taxon>
        <taxon>Fungi</taxon>
        <taxon>Dikarya</taxon>
        <taxon>Ascomycota</taxon>
        <taxon>Pezizomycotina</taxon>
        <taxon>Dothideomycetes</taxon>
        <taxon>Dothideomycetes incertae sedis</taxon>
        <taxon>Peltaster</taxon>
    </lineage>
</organism>
<dbReference type="PROSITE" id="PS50005">
    <property type="entry name" value="TPR"/>
    <property type="match status" value="1"/>
</dbReference>
<evidence type="ECO:0000313" key="6">
    <source>
        <dbReference type="Proteomes" id="UP000503462"/>
    </source>
</evidence>
<keyword evidence="6" id="KW-1185">Reference proteome</keyword>
<evidence type="ECO:0000256" key="4">
    <source>
        <dbReference type="SAM" id="MobiDB-lite"/>
    </source>
</evidence>
<evidence type="ECO:0000256" key="3">
    <source>
        <dbReference type="PROSITE-ProRule" id="PRU00339"/>
    </source>
</evidence>
<keyword evidence="3" id="KW-0802">TPR repeat</keyword>
<dbReference type="OrthoDB" id="29013at2759"/>
<evidence type="ECO:0000256" key="2">
    <source>
        <dbReference type="ARBA" id="ARBA00038251"/>
    </source>
</evidence>
<feature type="compositionally biased region" description="Polar residues" evidence="4">
    <location>
        <begin position="765"/>
        <end position="776"/>
    </location>
</feature>
<dbReference type="InterPro" id="IPR011990">
    <property type="entry name" value="TPR-like_helical_dom_sf"/>
</dbReference>
<feature type="compositionally biased region" description="Basic and acidic residues" evidence="4">
    <location>
        <begin position="810"/>
        <end position="821"/>
    </location>
</feature>
<comment type="similarity">
    <text evidence="2">Belongs to the YPP1 family.</text>
</comment>
<dbReference type="AlphaFoldDB" id="A0A6H0XXZ8"/>
<proteinExistence type="inferred from homology"/>
<evidence type="ECO:0000256" key="1">
    <source>
        <dbReference type="ARBA" id="ARBA00002550"/>
    </source>
</evidence>
<comment type="function">
    <text evidence="1">Involved in endocytosis.</text>
</comment>
<dbReference type="InterPro" id="IPR051722">
    <property type="entry name" value="Endocytosis_PI4K-reg_protein"/>
</dbReference>
<name>A0A6H0XXZ8_9PEZI</name>
<protein>
    <recommendedName>
        <fullName evidence="7">Filamentation protein</fullName>
    </recommendedName>
</protein>
<reference evidence="5 6" key="1">
    <citation type="journal article" date="2016" name="Sci. Rep.">
        <title>Peltaster fructicola genome reveals evolution from an invasive phytopathogen to an ectophytic parasite.</title>
        <authorList>
            <person name="Xu C."/>
            <person name="Chen H."/>
            <person name="Gleason M.L."/>
            <person name="Xu J.R."/>
            <person name="Liu H."/>
            <person name="Zhang R."/>
            <person name="Sun G."/>
        </authorList>
    </citation>
    <scope>NUCLEOTIDE SEQUENCE [LARGE SCALE GENOMIC DNA]</scope>
    <source>
        <strain evidence="5 6">LNHT1506</strain>
    </source>
</reference>
<feature type="region of interest" description="Disordered" evidence="4">
    <location>
        <begin position="472"/>
        <end position="501"/>
    </location>
</feature>
<dbReference type="Proteomes" id="UP000503462">
    <property type="component" value="Chromosome 3"/>
</dbReference>
<dbReference type="SMART" id="SM00028">
    <property type="entry name" value="TPR"/>
    <property type="match status" value="5"/>
</dbReference>
<evidence type="ECO:0000313" key="5">
    <source>
        <dbReference type="EMBL" id="QIW99534.1"/>
    </source>
</evidence>
<feature type="compositionally biased region" description="Basic and acidic residues" evidence="4">
    <location>
        <begin position="874"/>
        <end position="894"/>
    </location>
</feature>
<sequence>MSVTGSIRISNAEKGVRYISLLDNALCNANWDDVPELTRKIEKHAPGRECLAIAARAEAKIATAGSGPASGTALKEVVDLVPQLDRAINSADASEEDTYIAAVALAKIYWVGKNHEAALRVLPDREPTPTADSSTPSCLGWLEICNVKITYIRISLLTALGRDHNIQDCFKQAISISSKTRSPELRKWTERLLAGVCFYYSEKALNSPSTYSMGESLRVFWAWNEFWSRSPTTPPAAQRGQLLRIDVPRLEVWRRYYELLSSILRYGLIYNLKAKVAEEVLTFPDEHFTPAQITEARLNQSRELKRIESTYETLLLSETKFPTATHNNTGIEEWVSHVIRNWKLMCGPMWSDAELGEGGKTAMGHTVLDVLYRAATKTFHSTTILRELFNVHTILGEFDLAMNAFDSYVEIIGKAKLRAAKTGKHELGFDDDDLALQTAADAVKILCRYGDSRQAEKALKIGEDIQKWLDAQSPTQQSEVDKHADDNYASSSKPLPRPTEQGVTAKTLAAAYRAIGQSKAQWARYTPATEQRASLQYQAIEELKRAEVQDPESIETAYALALALADTRDVSGAIATLRTILALHPTDTQEAEETGDWTKQRQLVPLWHLLALCLTAKDQNDAAMRMCQASFDQFGDATVLFGRPRSSREPELQNGHRVPHGLVDQMESLEKESIIQIKMTQLSFVELTDGPNIAVDMSDELLGLFTRLFGSPEQGRTFEKKASVEVEPPPTQPKSTLRSITGSIRIGNRHGDKLGRGLAAHTDGRQSAMSQRSTITGAPGSVMNDDGFSTHKRKPISSLKNRFISRHNRKESTVDSDQGRNDFALEKSYTNGDFSGSNGNSNNYSYNEKAVAPAIANADLGYKTEQPIEFNQNESHDHWPPPAGHEEEPPRQDVRMPTAHPAAAGAPELRLPSLHERRHKIGLLVQIWLFIAHLYLRADQLEEASGAIVEASKQAESLEVEIAAHDSSAKEFAARGWSSAKSIDELMADIWAANGDLAAARALPHKAMENYERALALYPNHASSIIDLADLLMDIYEEKIPAEDSKPLIPPLTATAGSLINIDGQIAPPETNAAFNPSAAIPQPRAFDKDPSPAALNRLAARDRAYMLLSALTRQGTGWDNPEAWYTLARAHELSKQVSKAKQALWWVVELEDNKPMRSWRSINAAGFTL</sequence>
<dbReference type="PANTHER" id="PTHR23083">
    <property type="entry name" value="TETRATRICOPEPTIDE REPEAT PROTEIN, TPR"/>
    <property type="match status" value="1"/>
</dbReference>
<evidence type="ECO:0008006" key="7">
    <source>
        <dbReference type="Google" id="ProtNLM"/>
    </source>
</evidence>
<feature type="region of interest" description="Disordered" evidence="4">
    <location>
        <begin position="872"/>
        <end position="898"/>
    </location>
</feature>
<dbReference type="SUPFAM" id="SSF48452">
    <property type="entry name" value="TPR-like"/>
    <property type="match status" value="1"/>
</dbReference>
<feature type="region of interest" description="Disordered" evidence="4">
    <location>
        <begin position="761"/>
        <end position="821"/>
    </location>
</feature>
<dbReference type="Gene3D" id="1.25.40.10">
    <property type="entry name" value="Tetratricopeptide repeat domain"/>
    <property type="match status" value="2"/>
</dbReference>
<dbReference type="InterPro" id="IPR019734">
    <property type="entry name" value="TPR_rpt"/>
</dbReference>
<dbReference type="EMBL" id="CP051141">
    <property type="protein sequence ID" value="QIW99534.1"/>
    <property type="molecule type" value="Genomic_DNA"/>
</dbReference>